<proteinExistence type="predicted"/>
<keyword evidence="2" id="KW-1185">Reference proteome</keyword>
<dbReference type="EMBL" id="JBJURJ010000006">
    <property type="protein sequence ID" value="MFM9328819.1"/>
    <property type="molecule type" value="Genomic_DNA"/>
</dbReference>
<dbReference type="Proteomes" id="UP001631969">
    <property type="component" value="Unassembled WGS sequence"/>
</dbReference>
<organism evidence="1 2">
    <name type="scientific">Paenibacillus mesotrionivorans</name>
    <dbReference type="NCBI Taxonomy" id="3160968"/>
    <lineage>
        <taxon>Bacteria</taxon>
        <taxon>Bacillati</taxon>
        <taxon>Bacillota</taxon>
        <taxon>Bacilli</taxon>
        <taxon>Bacillales</taxon>
        <taxon>Paenibacillaceae</taxon>
        <taxon>Paenibacillus</taxon>
    </lineage>
</organism>
<evidence type="ECO:0000313" key="1">
    <source>
        <dbReference type="EMBL" id="MFM9328819.1"/>
    </source>
</evidence>
<comment type="caution">
    <text evidence="1">The sequence shown here is derived from an EMBL/GenBank/DDBJ whole genome shotgun (WGS) entry which is preliminary data.</text>
</comment>
<reference evidence="1" key="1">
    <citation type="submission" date="2024-12" db="EMBL/GenBank/DDBJ databases">
        <authorList>
            <person name="Wu N."/>
        </authorList>
    </citation>
    <scope>NUCLEOTIDE SEQUENCE</scope>
    <source>
        <strain evidence="1">P15</strain>
    </source>
</reference>
<gene>
    <name evidence="1" type="ORF">ACI1P1_11005</name>
</gene>
<evidence type="ECO:0000313" key="2">
    <source>
        <dbReference type="Proteomes" id="UP001631969"/>
    </source>
</evidence>
<sequence length="296" mass="32828">MISQVNEYQDGPYRMLELFEASTETTLRLCPERGGIATGYAPGGNEVFYLDRGTFLDPNANIRGGNPVLFPISGQLADGAYEWQGQRYAMKNHGLARTSPWTVEETGVSADGEPYAVLGLESTSDMLASYPFAFKLVFTYRVQKGALVIEQEYQNLSDARMPVYPGFHPYFAAAEKDLVYETDASRYMDYNDGSVKPFTGRLDIGPLKEAVALLDAGEPRIAFCLPGTGRRIEMEYSRHFRYVVIWTVPGAEFICVEPWMGLTGELNRGGDLVWIEPGDILAARLVIRAEDAGFPG</sequence>
<name>A0ACC7NVM9_9BACL</name>
<protein>
    <submittedName>
        <fullName evidence="1">Aldose epimerase</fullName>
    </submittedName>
</protein>
<accession>A0ACC7NVM9</accession>